<name>A0A7H8NA18_9ACTN</name>
<evidence type="ECO:0000256" key="2">
    <source>
        <dbReference type="ARBA" id="ARBA00022692"/>
    </source>
</evidence>
<feature type="domain" description="TM2" evidence="7">
    <location>
        <begin position="118"/>
        <end position="166"/>
    </location>
</feature>
<dbReference type="AlphaFoldDB" id="A0A7H8NA18"/>
<keyword evidence="3 6" id="KW-1133">Transmembrane helix</keyword>
<dbReference type="InterPro" id="IPR007829">
    <property type="entry name" value="TM2"/>
</dbReference>
<proteinExistence type="predicted"/>
<organism evidence="8 9">
    <name type="scientific">Streptomyces buecherae</name>
    <dbReference type="NCBI Taxonomy" id="2763006"/>
    <lineage>
        <taxon>Bacteria</taxon>
        <taxon>Bacillati</taxon>
        <taxon>Actinomycetota</taxon>
        <taxon>Actinomycetes</taxon>
        <taxon>Kitasatosporales</taxon>
        <taxon>Streptomycetaceae</taxon>
        <taxon>Streptomyces</taxon>
    </lineage>
</organism>
<protein>
    <submittedName>
        <fullName evidence="8">TM2 domain-containing protein</fullName>
    </submittedName>
</protein>
<dbReference type="Proteomes" id="UP000509303">
    <property type="component" value="Chromosome"/>
</dbReference>
<evidence type="ECO:0000313" key="9">
    <source>
        <dbReference type="Proteomes" id="UP000509303"/>
    </source>
</evidence>
<keyword evidence="2 6" id="KW-0812">Transmembrane</keyword>
<evidence type="ECO:0000259" key="7">
    <source>
        <dbReference type="Pfam" id="PF05154"/>
    </source>
</evidence>
<evidence type="ECO:0000256" key="6">
    <source>
        <dbReference type="SAM" id="Phobius"/>
    </source>
</evidence>
<sequence>MTHANPYGTPQGGQGGPNPYGRQGGPNPYGGQGGPNPYGGQGGPGPYAAPSGPNPYATPQGQPGYGYPHSAQGQPSYGYPPLNMAQPVHGGYPQQLGGHVPVPDAPHGYDPYGRPYSDKSRVVAGVLQILFGWVGAGRFYTGHVGMAVAQLVTCGGLLVWGLVDGILLLAGDDKTDARGRLLRA</sequence>
<evidence type="ECO:0000256" key="4">
    <source>
        <dbReference type="ARBA" id="ARBA00023136"/>
    </source>
</evidence>
<evidence type="ECO:0000313" key="8">
    <source>
        <dbReference type="EMBL" id="QKW51264.1"/>
    </source>
</evidence>
<dbReference type="Pfam" id="PF05154">
    <property type="entry name" value="TM2"/>
    <property type="match status" value="1"/>
</dbReference>
<evidence type="ECO:0000256" key="1">
    <source>
        <dbReference type="ARBA" id="ARBA00004141"/>
    </source>
</evidence>
<feature type="transmembrane region" description="Helical" evidence="6">
    <location>
        <begin position="147"/>
        <end position="170"/>
    </location>
</feature>
<dbReference type="RefSeq" id="WP_176162986.1">
    <property type="nucleotide sequence ID" value="NZ_CP054929.1"/>
</dbReference>
<feature type="compositionally biased region" description="Gly residues" evidence="5">
    <location>
        <begin position="10"/>
        <end position="45"/>
    </location>
</feature>
<evidence type="ECO:0000256" key="5">
    <source>
        <dbReference type="SAM" id="MobiDB-lite"/>
    </source>
</evidence>
<gene>
    <name evidence="8" type="ORF">HUT08_18910</name>
</gene>
<feature type="compositionally biased region" description="Low complexity" evidence="5">
    <location>
        <begin position="46"/>
        <end position="55"/>
    </location>
</feature>
<dbReference type="GO" id="GO:0016020">
    <property type="term" value="C:membrane"/>
    <property type="evidence" value="ECO:0007669"/>
    <property type="project" value="UniProtKB-SubCell"/>
</dbReference>
<evidence type="ECO:0000256" key="3">
    <source>
        <dbReference type="ARBA" id="ARBA00022989"/>
    </source>
</evidence>
<comment type="subcellular location">
    <subcellularLocation>
        <location evidence="1">Membrane</location>
        <topology evidence="1">Multi-pass membrane protein</topology>
    </subcellularLocation>
</comment>
<feature type="region of interest" description="Disordered" evidence="5">
    <location>
        <begin position="1"/>
        <end position="81"/>
    </location>
</feature>
<keyword evidence="4 6" id="KW-0472">Membrane</keyword>
<reference evidence="8 9" key="1">
    <citation type="submission" date="2020-06" db="EMBL/GenBank/DDBJ databases">
        <title>Genome mining for natural products.</title>
        <authorList>
            <person name="Zhang B."/>
            <person name="Shi J."/>
            <person name="Ge H."/>
        </authorList>
    </citation>
    <scope>NUCLEOTIDE SEQUENCE [LARGE SCALE GENOMIC DNA]</scope>
    <source>
        <strain evidence="8 9">NA00687</strain>
    </source>
</reference>
<feature type="transmembrane region" description="Helical" evidence="6">
    <location>
        <begin position="122"/>
        <end position="141"/>
    </location>
</feature>
<accession>A0A7H8NA18</accession>
<keyword evidence="9" id="KW-1185">Reference proteome</keyword>
<dbReference type="EMBL" id="CP054929">
    <property type="protein sequence ID" value="QKW51264.1"/>
    <property type="molecule type" value="Genomic_DNA"/>
</dbReference>